<dbReference type="SUPFAM" id="SSF53597">
    <property type="entry name" value="Dihydrofolate reductase-like"/>
    <property type="match status" value="1"/>
</dbReference>
<proteinExistence type="predicted"/>
<protein>
    <submittedName>
        <fullName evidence="2">Dihydrofolate reductase family protein</fullName>
    </submittedName>
</protein>
<dbReference type="InterPro" id="IPR002734">
    <property type="entry name" value="RibDG_C"/>
</dbReference>
<evidence type="ECO:0000259" key="1">
    <source>
        <dbReference type="Pfam" id="PF01872"/>
    </source>
</evidence>
<dbReference type="Proteomes" id="UP000664480">
    <property type="component" value="Unassembled WGS sequence"/>
</dbReference>
<dbReference type="InterPro" id="IPR050765">
    <property type="entry name" value="Riboflavin_Biosynth_HTPR"/>
</dbReference>
<dbReference type="PANTHER" id="PTHR38011:SF2">
    <property type="entry name" value="BIFUNCTIONAL DEAMINASE-REDUCTASE DOMAIN PROTEIN"/>
    <property type="match status" value="1"/>
</dbReference>
<dbReference type="RefSeq" id="WP_206588651.1">
    <property type="nucleotide sequence ID" value="NZ_JAFKCU010000008.1"/>
</dbReference>
<sequence>MRKITLYSMISLDGVMQAPGNPEEDPSNGFLYGGWTAPFSDKIYHQEVMKELQEPSDYLLGRKTWEIWADYWPYHDSFWPNISKGTKFLLSKSLKSSDPRVVAWKNSQVIHSAEDIRELKNSKGQNLQVWGSSELAKLLFQYDLIDELRLKIHPLILGKGKNLFSPDLIPASFRLIGTVISSTGVIITNYQREGEIKTGTQQATDKI</sequence>
<dbReference type="InterPro" id="IPR024072">
    <property type="entry name" value="DHFR-like_dom_sf"/>
</dbReference>
<keyword evidence="3" id="KW-1185">Reference proteome</keyword>
<gene>
    <name evidence="2" type="ORF">J0A69_21275</name>
</gene>
<dbReference type="Gene3D" id="3.40.430.10">
    <property type="entry name" value="Dihydrofolate Reductase, subunit A"/>
    <property type="match status" value="1"/>
</dbReference>
<reference evidence="2 3" key="1">
    <citation type="submission" date="2021-03" db="EMBL/GenBank/DDBJ databases">
        <title>novel species isolated from a fishpond in China.</title>
        <authorList>
            <person name="Lu H."/>
            <person name="Cai Z."/>
        </authorList>
    </citation>
    <scope>NUCLEOTIDE SEQUENCE [LARGE SCALE GENOMIC DNA]</scope>
    <source>
        <strain evidence="2 3">YJ13C</strain>
    </source>
</reference>
<name>A0ABS3CLM3_9BACT</name>
<organism evidence="2 3">
    <name type="scientific">Algoriphagus pacificus</name>
    <dbReference type="NCBI Taxonomy" id="2811234"/>
    <lineage>
        <taxon>Bacteria</taxon>
        <taxon>Pseudomonadati</taxon>
        <taxon>Bacteroidota</taxon>
        <taxon>Cytophagia</taxon>
        <taxon>Cytophagales</taxon>
        <taxon>Cyclobacteriaceae</taxon>
        <taxon>Algoriphagus</taxon>
    </lineage>
</organism>
<feature type="domain" description="Bacterial bifunctional deaminase-reductase C-terminal" evidence="1">
    <location>
        <begin position="2"/>
        <end position="184"/>
    </location>
</feature>
<comment type="caution">
    <text evidence="2">The sequence shown here is derived from an EMBL/GenBank/DDBJ whole genome shotgun (WGS) entry which is preliminary data.</text>
</comment>
<dbReference type="PANTHER" id="PTHR38011">
    <property type="entry name" value="DIHYDROFOLATE REDUCTASE FAMILY PROTEIN (AFU_ORTHOLOGUE AFUA_8G06820)"/>
    <property type="match status" value="1"/>
</dbReference>
<evidence type="ECO:0000313" key="3">
    <source>
        <dbReference type="Proteomes" id="UP000664480"/>
    </source>
</evidence>
<evidence type="ECO:0000313" key="2">
    <source>
        <dbReference type="EMBL" id="MBN7817985.1"/>
    </source>
</evidence>
<dbReference type="EMBL" id="JAFKCU010000008">
    <property type="protein sequence ID" value="MBN7817985.1"/>
    <property type="molecule type" value="Genomic_DNA"/>
</dbReference>
<dbReference type="Pfam" id="PF01872">
    <property type="entry name" value="RibD_C"/>
    <property type="match status" value="1"/>
</dbReference>
<accession>A0ABS3CLM3</accession>